<dbReference type="RefSeq" id="WP_190292545.1">
    <property type="nucleotide sequence ID" value="NZ_JABFCZ010000017.1"/>
</dbReference>
<dbReference type="GO" id="GO:0016787">
    <property type="term" value="F:hydrolase activity"/>
    <property type="evidence" value="ECO:0007669"/>
    <property type="project" value="UniProtKB-KW"/>
</dbReference>
<dbReference type="Proteomes" id="UP000598467">
    <property type="component" value="Unassembled WGS sequence"/>
</dbReference>
<dbReference type="AlphaFoldDB" id="A0A926P1P4"/>
<dbReference type="SFLD" id="SFLDS00003">
    <property type="entry name" value="Haloacid_Dehalogenase"/>
    <property type="match status" value="1"/>
</dbReference>
<dbReference type="Gene3D" id="3.40.50.1000">
    <property type="entry name" value="HAD superfamily/HAD-like"/>
    <property type="match status" value="1"/>
</dbReference>
<name>A0A926P1P4_9HYPH</name>
<dbReference type="PANTHER" id="PTHR42896">
    <property type="entry name" value="XYLULOSE-1,5-BISPHOSPHATE (XUBP) PHOSPHATASE"/>
    <property type="match status" value="1"/>
</dbReference>
<evidence type="ECO:0000313" key="2">
    <source>
        <dbReference type="Proteomes" id="UP000598467"/>
    </source>
</evidence>
<dbReference type="Gene3D" id="1.10.150.240">
    <property type="entry name" value="Putative phosphatase, domain 2"/>
    <property type="match status" value="1"/>
</dbReference>
<dbReference type="InterPro" id="IPR023198">
    <property type="entry name" value="PGP-like_dom2"/>
</dbReference>
<dbReference type="NCBIfam" id="TIGR01509">
    <property type="entry name" value="HAD-SF-IA-v3"/>
    <property type="match status" value="1"/>
</dbReference>
<dbReference type="PRINTS" id="PR00413">
    <property type="entry name" value="HADHALOGNASE"/>
</dbReference>
<dbReference type="SFLD" id="SFLDG01129">
    <property type="entry name" value="C1.5:_HAD__Beta-PGM__Phosphata"/>
    <property type="match status" value="1"/>
</dbReference>
<dbReference type="Pfam" id="PF00702">
    <property type="entry name" value="Hydrolase"/>
    <property type="match status" value="1"/>
</dbReference>
<protein>
    <submittedName>
        <fullName evidence="1">HAD-IA family hydrolase</fullName>
    </submittedName>
</protein>
<dbReference type="SUPFAM" id="SSF56784">
    <property type="entry name" value="HAD-like"/>
    <property type="match status" value="1"/>
</dbReference>
<dbReference type="InterPro" id="IPR006439">
    <property type="entry name" value="HAD-SF_hydro_IA"/>
</dbReference>
<gene>
    <name evidence="1" type="ORF">HK439_16100</name>
</gene>
<keyword evidence="1" id="KW-0378">Hydrolase</keyword>
<reference evidence="1" key="1">
    <citation type="submission" date="2020-05" db="EMBL/GenBank/DDBJ databases">
        <title>Identification of trans-AT polyketide cluster in two marine bacteria, producers of a novel glutaramide-containing polyketide sesbanimide D and analogs.</title>
        <authorList>
            <person name="Kacar D."/>
            <person name="Rodriguez P."/>
            <person name="Canedo L."/>
            <person name="Gonzalez E."/>
            <person name="Galan B."/>
            <person name="De La Calle F."/>
            <person name="Garcia J.L."/>
        </authorList>
    </citation>
    <scope>NUCLEOTIDE SEQUENCE</scope>
    <source>
        <strain evidence="1">PHM038</strain>
    </source>
</reference>
<comment type="caution">
    <text evidence="1">The sequence shown here is derived from an EMBL/GenBank/DDBJ whole genome shotgun (WGS) entry which is preliminary data.</text>
</comment>
<proteinExistence type="predicted"/>
<organism evidence="1 2">
    <name type="scientific">Roseibium aggregatum</name>
    <dbReference type="NCBI Taxonomy" id="187304"/>
    <lineage>
        <taxon>Bacteria</taxon>
        <taxon>Pseudomonadati</taxon>
        <taxon>Pseudomonadota</taxon>
        <taxon>Alphaproteobacteria</taxon>
        <taxon>Hyphomicrobiales</taxon>
        <taxon>Stappiaceae</taxon>
        <taxon>Roseibium</taxon>
    </lineage>
</organism>
<evidence type="ECO:0000313" key="1">
    <source>
        <dbReference type="EMBL" id="MBD1547790.1"/>
    </source>
</evidence>
<dbReference type="InterPro" id="IPR044999">
    <property type="entry name" value="CbbY-like"/>
</dbReference>
<dbReference type="PANTHER" id="PTHR42896:SF2">
    <property type="entry name" value="CBBY-LIKE PROTEIN"/>
    <property type="match status" value="1"/>
</dbReference>
<dbReference type="InterPro" id="IPR036412">
    <property type="entry name" value="HAD-like_sf"/>
</dbReference>
<dbReference type="InterPro" id="IPR023214">
    <property type="entry name" value="HAD_sf"/>
</dbReference>
<sequence>MPLKALIFDVDGTLAETEELHRMAFNRVFADAGISWFWSRTVYGRLLKVTGGRERILAYAAETGTPGIDAAALHKAKTGYYRHAMADSAIALRDGVERLIGRALELGLALGIATTTSRSNVDSLFQATLGMDTLDRFHSVRTAEDVSIKKPDPEVYRLVLEDLGLNAADAIAFEDSANGLKAAKALGIRTVITPGIYTAEDDFAGADCILESLDHLVTPQAGTAHCCLDMLPTDFH</sequence>
<accession>A0A926P1P4</accession>
<dbReference type="EMBL" id="JABFCZ010000017">
    <property type="protein sequence ID" value="MBD1547790.1"/>
    <property type="molecule type" value="Genomic_DNA"/>
</dbReference>